<feature type="transmembrane region" description="Helical" evidence="5">
    <location>
        <begin position="398"/>
        <end position="416"/>
    </location>
</feature>
<dbReference type="PANTHER" id="PTHR37422:SF13">
    <property type="entry name" value="LIPOPOLYSACCHARIDE BIOSYNTHESIS PROTEIN PA4999-RELATED"/>
    <property type="match status" value="1"/>
</dbReference>
<dbReference type="PATRIC" id="fig|644801.3.peg.3200"/>
<feature type="transmembrane region" description="Helical" evidence="5">
    <location>
        <begin position="347"/>
        <end position="364"/>
    </location>
</feature>
<dbReference type="Pfam" id="PF04932">
    <property type="entry name" value="Wzy_C"/>
    <property type="match status" value="1"/>
</dbReference>
<feature type="transmembrane region" description="Helical" evidence="5">
    <location>
        <begin position="31"/>
        <end position="49"/>
    </location>
</feature>
<dbReference type="RefSeq" id="WP_015278013.1">
    <property type="nucleotide sequence ID" value="NC_019936.1"/>
</dbReference>
<evidence type="ECO:0000256" key="4">
    <source>
        <dbReference type="ARBA" id="ARBA00023136"/>
    </source>
</evidence>
<feature type="transmembrane region" description="Helical" evidence="5">
    <location>
        <begin position="237"/>
        <end position="255"/>
    </location>
</feature>
<feature type="transmembrane region" description="Helical" evidence="5">
    <location>
        <begin position="262"/>
        <end position="284"/>
    </location>
</feature>
<keyword evidence="2 5" id="KW-0812">Transmembrane</keyword>
<dbReference type="InterPro" id="IPR007016">
    <property type="entry name" value="O-antigen_ligase-rel_domated"/>
</dbReference>
<evidence type="ECO:0000259" key="6">
    <source>
        <dbReference type="Pfam" id="PF04932"/>
    </source>
</evidence>
<feature type="transmembrane region" description="Helical" evidence="5">
    <location>
        <begin position="436"/>
        <end position="458"/>
    </location>
</feature>
<dbReference type="STRING" id="644801.Psest_3291"/>
<name>L0GPR0_STUST</name>
<evidence type="ECO:0000256" key="2">
    <source>
        <dbReference type="ARBA" id="ARBA00022692"/>
    </source>
</evidence>
<evidence type="ECO:0000313" key="8">
    <source>
        <dbReference type="Proteomes" id="UP000010820"/>
    </source>
</evidence>
<dbReference type="eggNOG" id="COG3307">
    <property type="taxonomic scope" value="Bacteria"/>
</dbReference>
<protein>
    <submittedName>
        <fullName evidence="7">Lipid A core-O-antigen ligase-like enyme</fullName>
    </submittedName>
</protein>
<evidence type="ECO:0000256" key="3">
    <source>
        <dbReference type="ARBA" id="ARBA00022989"/>
    </source>
</evidence>
<dbReference type="InterPro" id="IPR051533">
    <property type="entry name" value="WaaL-like"/>
</dbReference>
<evidence type="ECO:0000256" key="1">
    <source>
        <dbReference type="ARBA" id="ARBA00004141"/>
    </source>
</evidence>
<dbReference type="KEGG" id="psh:Psest_3291"/>
<reference evidence="7 8" key="1">
    <citation type="submission" date="2011-10" db="EMBL/GenBank/DDBJ databases">
        <title>Complete sequence of chromosome of Pseudomonas stutzeri RCH2.</title>
        <authorList>
            <consortium name="US DOE Joint Genome Institute"/>
            <person name="Lucas S."/>
            <person name="Han J."/>
            <person name="Lapidus A."/>
            <person name="Cheng J.-F."/>
            <person name="Goodwin L."/>
            <person name="Pitluck S."/>
            <person name="Peters L."/>
            <person name="Ovchinnikova G."/>
            <person name="Zeytun A."/>
            <person name="Lu M."/>
            <person name="Detter J.C."/>
            <person name="Han C."/>
            <person name="Tapia R."/>
            <person name="Land M."/>
            <person name="Hauser L."/>
            <person name="Kyrpides N."/>
            <person name="Ivanova N."/>
            <person name="Pagani I."/>
            <person name="Chakraborty R."/>
            <person name="Arkin A."/>
            <person name="Dehal P."/>
            <person name="Wall J."/>
            <person name="Hazen T."/>
            <person name="Woyke T."/>
        </authorList>
    </citation>
    <scope>NUCLEOTIDE SEQUENCE [LARGE SCALE GENOMIC DNA]</scope>
    <source>
        <strain evidence="7 8">RCH2</strain>
    </source>
</reference>
<feature type="domain" description="O-antigen ligase-related" evidence="6">
    <location>
        <begin position="220"/>
        <end position="356"/>
    </location>
</feature>
<keyword evidence="4 5" id="KW-0472">Membrane</keyword>
<keyword evidence="7" id="KW-0436">Ligase</keyword>
<dbReference type="Proteomes" id="UP000010820">
    <property type="component" value="Chromosome"/>
</dbReference>
<keyword evidence="3 5" id="KW-1133">Transmembrane helix</keyword>
<feature type="transmembrane region" description="Helical" evidence="5">
    <location>
        <begin position="376"/>
        <end position="392"/>
    </location>
</feature>
<proteinExistence type="predicted"/>
<dbReference type="EMBL" id="CP003071">
    <property type="protein sequence ID" value="AGA87782.1"/>
    <property type="molecule type" value="Genomic_DNA"/>
</dbReference>
<gene>
    <name evidence="7" type="ORF">Psest_3291</name>
</gene>
<dbReference type="AlphaFoldDB" id="L0GPR0"/>
<evidence type="ECO:0000313" key="7">
    <source>
        <dbReference type="EMBL" id="AGA87782.1"/>
    </source>
</evidence>
<comment type="subcellular location">
    <subcellularLocation>
        <location evidence="1">Membrane</location>
        <topology evidence="1">Multi-pass membrane protein</topology>
    </subcellularLocation>
</comment>
<dbReference type="GO" id="GO:0016874">
    <property type="term" value="F:ligase activity"/>
    <property type="evidence" value="ECO:0007669"/>
    <property type="project" value="UniProtKB-KW"/>
</dbReference>
<feature type="transmembrane region" description="Helical" evidence="5">
    <location>
        <begin position="186"/>
        <end position="203"/>
    </location>
</feature>
<organism evidence="7 8">
    <name type="scientific">Stutzerimonas stutzeri RCH2</name>
    <dbReference type="NCBI Taxonomy" id="644801"/>
    <lineage>
        <taxon>Bacteria</taxon>
        <taxon>Pseudomonadati</taxon>
        <taxon>Pseudomonadota</taxon>
        <taxon>Gammaproteobacteria</taxon>
        <taxon>Pseudomonadales</taxon>
        <taxon>Pseudomonadaceae</taxon>
        <taxon>Stutzerimonas</taxon>
    </lineage>
</organism>
<sequence length="485" mass="54209">MIWTANISRENAFKAAINELRQMPFLKNKEVFIAAFFLLVFSSTSLSYWLLDYSWLEQQRITQLMLLVAASAALQLGYWRRPGAFVPPNNTVLLAFILGLASALLSQHPQWALKEWAKYASSFALIVYLGHLLRQAAAQQVVLFILFVTSALLAVQFLAFYIASFFTGTRDVNPYLMYPGFDNPRFYGQFQIILIPILHGLSLQQGWHKKLFNQNAIQLTLLLQWCIVWALAGRGVLLGLCIASVATLLATGVRYKALLLQAVAFALAGLALYFLLFFCFPEWAGLARDTPSGLRFDLSKRDVLWQGAWKMIKANPFLGVGPLHYSAVWNHIGAHPHQATLQFLAEWGIPATLLFLFSIITGMLRGASIIRNNTDVLDAALWMALLASLTLAQVDGVFAMPYTEGWLAVIAGLALARWRSPSGAAAMNSPIRQGMFFVLLLLAITIIGRILILDVPVLHETSMKFYKEHGIGSPPRFWDQGWIPM</sequence>
<dbReference type="PANTHER" id="PTHR37422">
    <property type="entry name" value="TEICHURONIC ACID BIOSYNTHESIS PROTEIN TUAE"/>
    <property type="match status" value="1"/>
</dbReference>
<feature type="transmembrane region" description="Helical" evidence="5">
    <location>
        <begin position="141"/>
        <end position="166"/>
    </location>
</feature>
<evidence type="ECO:0000256" key="5">
    <source>
        <dbReference type="SAM" id="Phobius"/>
    </source>
</evidence>
<accession>L0GPR0</accession>
<feature type="transmembrane region" description="Helical" evidence="5">
    <location>
        <begin position="91"/>
        <end position="110"/>
    </location>
</feature>
<feature type="transmembrane region" description="Helical" evidence="5">
    <location>
        <begin position="116"/>
        <end position="134"/>
    </location>
</feature>
<dbReference type="HOGENOM" id="CLU_042660_0_0_6"/>
<dbReference type="GO" id="GO:0016020">
    <property type="term" value="C:membrane"/>
    <property type="evidence" value="ECO:0007669"/>
    <property type="project" value="UniProtKB-SubCell"/>
</dbReference>